<organism evidence="2 3">
    <name type="scientific">Actinomadura pelletieri DSM 43383</name>
    <dbReference type="NCBI Taxonomy" id="1120940"/>
    <lineage>
        <taxon>Bacteria</taxon>
        <taxon>Bacillati</taxon>
        <taxon>Actinomycetota</taxon>
        <taxon>Actinomycetes</taxon>
        <taxon>Streptosporangiales</taxon>
        <taxon>Thermomonosporaceae</taxon>
        <taxon>Actinomadura</taxon>
    </lineage>
</organism>
<dbReference type="Pfam" id="PF11716">
    <property type="entry name" value="MDMPI_N"/>
    <property type="match status" value="1"/>
</dbReference>
<dbReference type="GO" id="GO:0016853">
    <property type="term" value="F:isomerase activity"/>
    <property type="evidence" value="ECO:0007669"/>
    <property type="project" value="UniProtKB-KW"/>
</dbReference>
<gene>
    <name evidence="2" type="ORF">BZB76_3756</name>
</gene>
<reference evidence="2 3" key="1">
    <citation type="submission" date="2018-10" db="EMBL/GenBank/DDBJ databases">
        <title>Genomic Encyclopedia of Archaeal and Bacterial Type Strains, Phase II (KMG-II): from individual species to whole genera.</title>
        <authorList>
            <person name="Goeker M."/>
        </authorList>
    </citation>
    <scope>NUCLEOTIDE SEQUENCE [LARGE SCALE GENOMIC DNA]</scope>
    <source>
        <strain evidence="2 3">DSM 43383</strain>
    </source>
</reference>
<dbReference type="GO" id="GO:0046872">
    <property type="term" value="F:metal ion binding"/>
    <property type="evidence" value="ECO:0007669"/>
    <property type="project" value="InterPro"/>
</dbReference>
<evidence type="ECO:0000313" key="3">
    <source>
        <dbReference type="Proteomes" id="UP000274601"/>
    </source>
</evidence>
<keyword evidence="3" id="KW-1185">Reference proteome</keyword>
<feature type="domain" description="Mycothiol-dependent maleylpyruvate isomerase metal-binding" evidence="1">
    <location>
        <begin position="15"/>
        <end position="149"/>
    </location>
</feature>
<sequence length="238" mass="24983">MGRTFDDTRRWVRLGTHLMLGTVEGLDDDGFAAPSALPGWSRAHVAAHVAANAEALSNLVHWAATGEPTPMYASSEQRAADIERGRALPADELTAWLRRASDALEAGMTALDDEQWNARVVTAQGRTVPATEIPWLRSREVCVHAVDLANGASFADLPPDFLTALCDDAVAKRATATATAPGPALTLRAPAAVWELPGDGEPAEVTGDLHDIAAYLTGRPAAPLSVDGAPAPALGAWL</sequence>
<dbReference type="Gene3D" id="1.20.120.450">
    <property type="entry name" value="dinb family like domain"/>
    <property type="match status" value="1"/>
</dbReference>
<keyword evidence="2" id="KW-0413">Isomerase</keyword>
<dbReference type="InterPro" id="IPR036527">
    <property type="entry name" value="SCP2_sterol-bd_dom_sf"/>
</dbReference>
<keyword evidence="2" id="KW-0670">Pyruvate</keyword>
<protein>
    <submittedName>
        <fullName evidence="2">Maleylpyruvate isomerase</fullName>
    </submittedName>
</protein>
<dbReference type="OrthoDB" id="5118203at2"/>
<dbReference type="EMBL" id="RBWU01000004">
    <property type="protein sequence ID" value="RKS73072.1"/>
    <property type="molecule type" value="Genomic_DNA"/>
</dbReference>
<comment type="caution">
    <text evidence="2">The sequence shown here is derived from an EMBL/GenBank/DDBJ whole genome shotgun (WGS) entry which is preliminary data.</text>
</comment>
<dbReference type="RefSeq" id="WP_121435641.1">
    <property type="nucleotide sequence ID" value="NZ_RBWU01000004.1"/>
</dbReference>
<dbReference type="NCBIfam" id="TIGR03083">
    <property type="entry name" value="maleylpyruvate isomerase family mycothiol-dependent enzyme"/>
    <property type="match status" value="1"/>
</dbReference>
<name>A0A495QKG1_9ACTN</name>
<dbReference type="SUPFAM" id="SSF109854">
    <property type="entry name" value="DinB/YfiT-like putative metalloenzymes"/>
    <property type="match status" value="1"/>
</dbReference>
<evidence type="ECO:0000259" key="1">
    <source>
        <dbReference type="Pfam" id="PF11716"/>
    </source>
</evidence>
<dbReference type="InterPro" id="IPR034660">
    <property type="entry name" value="DinB/YfiT-like"/>
</dbReference>
<dbReference type="Proteomes" id="UP000274601">
    <property type="component" value="Unassembled WGS sequence"/>
</dbReference>
<dbReference type="InterPro" id="IPR024344">
    <property type="entry name" value="MDMPI_metal-binding"/>
</dbReference>
<dbReference type="AlphaFoldDB" id="A0A495QKG1"/>
<accession>A0A495QKG1</accession>
<evidence type="ECO:0000313" key="2">
    <source>
        <dbReference type="EMBL" id="RKS73072.1"/>
    </source>
</evidence>
<dbReference type="InterPro" id="IPR017517">
    <property type="entry name" value="Maleyloyr_isom"/>
</dbReference>
<dbReference type="Gene3D" id="3.30.1050.20">
    <property type="match status" value="1"/>
</dbReference>
<proteinExistence type="predicted"/>
<dbReference type="SUPFAM" id="SSF55718">
    <property type="entry name" value="SCP-like"/>
    <property type="match status" value="1"/>
</dbReference>